<evidence type="ECO:0000256" key="2">
    <source>
        <dbReference type="ARBA" id="ARBA00022771"/>
    </source>
</evidence>
<feature type="compositionally biased region" description="Basic residues" evidence="5">
    <location>
        <begin position="82"/>
        <end position="95"/>
    </location>
</feature>
<feature type="region of interest" description="Disordered" evidence="5">
    <location>
        <begin position="113"/>
        <end position="135"/>
    </location>
</feature>
<feature type="compositionally biased region" description="Acidic residues" evidence="5">
    <location>
        <begin position="225"/>
        <end position="237"/>
    </location>
</feature>
<dbReference type="Proteomes" id="UP001460270">
    <property type="component" value="Unassembled WGS sequence"/>
</dbReference>
<evidence type="ECO:0000259" key="6">
    <source>
        <dbReference type="PROSITE" id="PS50089"/>
    </source>
</evidence>
<evidence type="ECO:0000256" key="1">
    <source>
        <dbReference type="ARBA" id="ARBA00022723"/>
    </source>
</evidence>
<keyword evidence="1" id="KW-0479">Metal-binding</keyword>
<reference evidence="8" key="1">
    <citation type="submission" date="2024-04" db="EMBL/GenBank/DDBJ databases">
        <title>Salinicola lusitanus LLJ914,a marine bacterium isolated from the Okinawa Trough.</title>
        <authorList>
            <person name="Li J."/>
        </authorList>
    </citation>
    <scope>NUCLEOTIDE SEQUENCE [LARGE SCALE GENOMIC DNA]</scope>
</reference>
<dbReference type="PANTHER" id="PTHR22791">
    <property type="entry name" value="RING-TYPE DOMAIN-CONTAINING PROTEIN"/>
    <property type="match status" value="1"/>
</dbReference>
<accession>A0AAW0N2U7</accession>
<keyword evidence="8" id="KW-1185">Reference proteome</keyword>
<keyword evidence="2 4" id="KW-0863">Zinc-finger</keyword>
<comment type="caution">
    <text evidence="7">The sequence shown here is derived from an EMBL/GenBank/DDBJ whole genome shotgun (WGS) entry which is preliminary data.</text>
</comment>
<protein>
    <recommendedName>
        <fullName evidence="6">RING-type domain-containing protein</fullName>
    </recommendedName>
</protein>
<evidence type="ECO:0000256" key="3">
    <source>
        <dbReference type="ARBA" id="ARBA00022833"/>
    </source>
</evidence>
<dbReference type="InterPro" id="IPR013083">
    <property type="entry name" value="Znf_RING/FYVE/PHD"/>
</dbReference>
<organism evidence="7 8">
    <name type="scientific">Mugilogobius chulae</name>
    <name type="common">yellowstripe goby</name>
    <dbReference type="NCBI Taxonomy" id="88201"/>
    <lineage>
        <taxon>Eukaryota</taxon>
        <taxon>Metazoa</taxon>
        <taxon>Chordata</taxon>
        <taxon>Craniata</taxon>
        <taxon>Vertebrata</taxon>
        <taxon>Euteleostomi</taxon>
        <taxon>Actinopterygii</taxon>
        <taxon>Neopterygii</taxon>
        <taxon>Teleostei</taxon>
        <taxon>Neoteleostei</taxon>
        <taxon>Acanthomorphata</taxon>
        <taxon>Gobiaria</taxon>
        <taxon>Gobiiformes</taxon>
        <taxon>Gobioidei</taxon>
        <taxon>Gobiidae</taxon>
        <taxon>Gobionellinae</taxon>
        <taxon>Mugilogobius</taxon>
    </lineage>
</organism>
<dbReference type="Gene3D" id="3.30.40.10">
    <property type="entry name" value="Zinc/RING finger domain, C3HC4 (zinc finger)"/>
    <property type="match status" value="1"/>
</dbReference>
<name>A0AAW0N2U7_9GOBI</name>
<dbReference type="SUPFAM" id="SSF57850">
    <property type="entry name" value="RING/U-box"/>
    <property type="match status" value="1"/>
</dbReference>
<feature type="region of interest" description="Disordered" evidence="5">
    <location>
        <begin position="225"/>
        <end position="250"/>
    </location>
</feature>
<feature type="region of interest" description="Disordered" evidence="5">
    <location>
        <begin position="26"/>
        <end position="97"/>
    </location>
</feature>
<dbReference type="InterPro" id="IPR001841">
    <property type="entry name" value="Znf_RING"/>
</dbReference>
<dbReference type="AlphaFoldDB" id="A0AAW0N2U7"/>
<dbReference type="InterPro" id="IPR018957">
    <property type="entry name" value="Znf_C3HC4_RING-type"/>
</dbReference>
<dbReference type="GO" id="GO:0016567">
    <property type="term" value="P:protein ubiquitination"/>
    <property type="evidence" value="ECO:0007669"/>
    <property type="project" value="TreeGrafter"/>
</dbReference>
<evidence type="ECO:0000256" key="4">
    <source>
        <dbReference type="PROSITE-ProRule" id="PRU00175"/>
    </source>
</evidence>
<proteinExistence type="predicted"/>
<dbReference type="InterPro" id="IPR017907">
    <property type="entry name" value="Znf_RING_CS"/>
</dbReference>
<dbReference type="InterPro" id="IPR051435">
    <property type="entry name" value="RING_finger_E3_ubiq-ligases"/>
</dbReference>
<dbReference type="PANTHER" id="PTHR22791:SF31">
    <property type="entry name" value="IM:7152348"/>
    <property type="match status" value="1"/>
</dbReference>
<gene>
    <name evidence="7" type="ORF">WMY93_024368</name>
</gene>
<dbReference type="EMBL" id="JBBPFD010000018">
    <property type="protein sequence ID" value="KAK7888808.1"/>
    <property type="molecule type" value="Genomic_DNA"/>
</dbReference>
<evidence type="ECO:0000256" key="5">
    <source>
        <dbReference type="SAM" id="MobiDB-lite"/>
    </source>
</evidence>
<feature type="domain" description="RING-type" evidence="6">
    <location>
        <begin position="141"/>
        <end position="199"/>
    </location>
</feature>
<dbReference type="PROSITE" id="PS50089">
    <property type="entry name" value="ZF_RING_2"/>
    <property type="match status" value="1"/>
</dbReference>
<evidence type="ECO:0000313" key="8">
    <source>
        <dbReference type="Proteomes" id="UP001460270"/>
    </source>
</evidence>
<sequence length="290" mass="31504">MISPQSSLVNKSPYRAVLLFRGSAAHGGAAAAGNRGGVEGRDTPPPPGPRAYVSPVWSRLSDSGQALTGGGRPTDASPITHTRSRQRNGPGKRRGTGFDWKILISGFSKRNLQSPFSSSEPHLEPKRSSLSSFPSPSSLLLCRHGLVRGHRMQRVLFALQSDGADPRMLYCLHTFCQPCLEKISQSQAGLITLCCPLCRRVTCMGQGLGLQGALWVDSALWDQIEEEEEEEEEEEDNSSQAQSTSNRNRRSVRFQEETLCNHSGLSASASASARTSRTKLKLPAFSNVLV</sequence>
<dbReference type="Pfam" id="PF00097">
    <property type="entry name" value="zf-C3HC4"/>
    <property type="match status" value="1"/>
</dbReference>
<dbReference type="GO" id="GO:0061630">
    <property type="term" value="F:ubiquitin protein ligase activity"/>
    <property type="evidence" value="ECO:0007669"/>
    <property type="project" value="TreeGrafter"/>
</dbReference>
<keyword evidence="3" id="KW-0862">Zinc</keyword>
<dbReference type="PROSITE" id="PS00518">
    <property type="entry name" value="ZF_RING_1"/>
    <property type="match status" value="1"/>
</dbReference>
<evidence type="ECO:0000313" key="7">
    <source>
        <dbReference type="EMBL" id="KAK7888808.1"/>
    </source>
</evidence>
<dbReference type="GO" id="GO:0008270">
    <property type="term" value="F:zinc ion binding"/>
    <property type="evidence" value="ECO:0007669"/>
    <property type="project" value="UniProtKB-KW"/>
</dbReference>